<dbReference type="GeneID" id="106809293"/>
<dbReference type="InterPro" id="IPR029673">
    <property type="entry name" value="TMEM179"/>
</dbReference>
<organism evidence="7 8">
    <name type="scientific">Priapulus caudatus</name>
    <name type="common">Priapulid worm</name>
    <dbReference type="NCBI Taxonomy" id="37621"/>
    <lineage>
        <taxon>Eukaryota</taxon>
        <taxon>Metazoa</taxon>
        <taxon>Ecdysozoa</taxon>
        <taxon>Scalidophora</taxon>
        <taxon>Priapulida</taxon>
        <taxon>Priapulimorpha</taxon>
        <taxon>Priapulimorphida</taxon>
        <taxon>Priapulidae</taxon>
        <taxon>Priapulus</taxon>
    </lineage>
</organism>
<comment type="similarity">
    <text evidence="5">Belongs to the TMEM179 family.</text>
</comment>
<dbReference type="Pfam" id="PF26158">
    <property type="entry name" value="Claudin_TMEM179-179B"/>
    <property type="match status" value="1"/>
</dbReference>
<evidence type="ECO:0000256" key="4">
    <source>
        <dbReference type="ARBA" id="ARBA00023136"/>
    </source>
</evidence>
<keyword evidence="7" id="KW-1185">Reference proteome</keyword>
<dbReference type="InterPro" id="IPR059010">
    <property type="entry name" value="TMEM179-179B"/>
</dbReference>
<gene>
    <name evidence="8" type="primary">LOC106809293</name>
</gene>
<dbReference type="PANTHER" id="PTHR31872">
    <property type="entry name" value="TRANSMEMBRANE PROTEIN 179"/>
    <property type="match status" value="1"/>
</dbReference>
<dbReference type="Proteomes" id="UP000695022">
    <property type="component" value="Unplaced"/>
</dbReference>
<evidence type="ECO:0000256" key="6">
    <source>
        <dbReference type="SAM" id="Phobius"/>
    </source>
</evidence>
<evidence type="ECO:0000256" key="3">
    <source>
        <dbReference type="ARBA" id="ARBA00022989"/>
    </source>
</evidence>
<feature type="transmembrane region" description="Helical" evidence="6">
    <location>
        <begin position="188"/>
        <end position="211"/>
    </location>
</feature>
<sequence>MAEVLCPSVEVEITFISSPQSTLFCSRPDAAESRELLPASIVLCNRFLSGASTERAQSTNKLHPLQITTILSIVVYFLVKWASNIFVLCQTCCYTLSAILSFFYFIPIAVCRGDFNGKCILYTTGHWDETTPTKPRYIIGDPDWGPSSNCGYAIFMGVILMLLSIVLTWRMGVLLLKEIDETFRSALLNLLGSIVILIMQFMACLVVTVGYNRWCNGLLARPNGYDSCSLAALGFSDYAEVGFKVDSTPFPIQMGMAKFGAWLLLIVWAWIVALASVKLYRFHQEESFLTSIAREHERLIQSRGGTNASI</sequence>
<protein>
    <submittedName>
        <fullName evidence="8">Transmembrane protein 179-like</fullName>
    </submittedName>
</protein>
<evidence type="ECO:0000313" key="8">
    <source>
        <dbReference type="RefSeq" id="XP_014667812.1"/>
    </source>
</evidence>
<evidence type="ECO:0000313" key="7">
    <source>
        <dbReference type="Proteomes" id="UP000695022"/>
    </source>
</evidence>
<feature type="transmembrane region" description="Helical" evidence="6">
    <location>
        <begin position="259"/>
        <end position="280"/>
    </location>
</feature>
<dbReference type="PANTHER" id="PTHR31872:SF4">
    <property type="entry name" value="TRANSMEMBRANE PROTEIN 179"/>
    <property type="match status" value="1"/>
</dbReference>
<name>A0ABM1E6J1_PRICU</name>
<feature type="transmembrane region" description="Helical" evidence="6">
    <location>
        <begin position="152"/>
        <end position="176"/>
    </location>
</feature>
<proteinExistence type="inferred from homology"/>
<dbReference type="RefSeq" id="XP_014667812.1">
    <property type="nucleotide sequence ID" value="XM_014812326.1"/>
</dbReference>
<accession>A0ABM1E6J1</accession>
<reference evidence="8" key="1">
    <citation type="submission" date="2025-08" db="UniProtKB">
        <authorList>
            <consortium name="RefSeq"/>
        </authorList>
    </citation>
    <scope>IDENTIFICATION</scope>
</reference>
<feature type="transmembrane region" description="Helical" evidence="6">
    <location>
        <begin position="86"/>
        <end position="106"/>
    </location>
</feature>
<evidence type="ECO:0000256" key="2">
    <source>
        <dbReference type="ARBA" id="ARBA00022692"/>
    </source>
</evidence>
<evidence type="ECO:0000256" key="5">
    <source>
        <dbReference type="ARBA" id="ARBA00093776"/>
    </source>
</evidence>
<evidence type="ECO:0000256" key="1">
    <source>
        <dbReference type="ARBA" id="ARBA00004141"/>
    </source>
</evidence>
<feature type="transmembrane region" description="Helical" evidence="6">
    <location>
        <begin position="62"/>
        <end position="79"/>
    </location>
</feature>
<keyword evidence="4 6" id="KW-0472">Membrane</keyword>
<keyword evidence="2 6" id="KW-0812">Transmembrane</keyword>
<keyword evidence="3 6" id="KW-1133">Transmembrane helix</keyword>
<comment type="subcellular location">
    <subcellularLocation>
        <location evidence="1">Membrane</location>
        <topology evidence="1">Multi-pass membrane protein</topology>
    </subcellularLocation>
</comment>